<keyword evidence="3" id="KW-1185">Reference proteome</keyword>
<comment type="caution">
    <text evidence="2">The sequence shown here is derived from an EMBL/GenBank/DDBJ whole genome shotgun (WGS) entry which is preliminary data.</text>
</comment>
<protein>
    <submittedName>
        <fullName evidence="2">Uncharacterized protein</fullName>
    </submittedName>
</protein>
<evidence type="ECO:0000313" key="2">
    <source>
        <dbReference type="EMBL" id="MCC2200484.1"/>
    </source>
</evidence>
<dbReference type="RefSeq" id="WP_227621862.1">
    <property type="nucleotide sequence ID" value="NZ_JAJEQL010000048.1"/>
</dbReference>
<evidence type="ECO:0000256" key="1">
    <source>
        <dbReference type="SAM" id="Phobius"/>
    </source>
</evidence>
<dbReference type="EMBL" id="JAJEQL010000048">
    <property type="protein sequence ID" value="MCC2200484.1"/>
    <property type="molecule type" value="Genomic_DNA"/>
</dbReference>
<name>A0ABS8FB61_9FIRM</name>
<reference evidence="2" key="1">
    <citation type="submission" date="2021-10" db="EMBL/GenBank/DDBJ databases">
        <title>Anaerobic single-cell dispensing facilitates the cultivation of human gut bacteria.</title>
        <authorList>
            <person name="Afrizal A."/>
        </authorList>
    </citation>
    <scope>NUCLEOTIDE SEQUENCE</scope>
    <source>
        <strain evidence="2">CLA-AA-H233</strain>
    </source>
</reference>
<organism evidence="2 3">
    <name type="scientific">Faecalibacterium butyricigenerans</name>
    <dbReference type="NCBI Taxonomy" id="1851427"/>
    <lineage>
        <taxon>Bacteria</taxon>
        <taxon>Bacillati</taxon>
        <taxon>Bacillota</taxon>
        <taxon>Clostridia</taxon>
        <taxon>Eubacteriales</taxon>
        <taxon>Oscillospiraceae</taxon>
        <taxon>Faecalibacterium</taxon>
    </lineage>
</organism>
<proteinExistence type="predicted"/>
<accession>A0ABS8FB61</accession>
<keyword evidence="1" id="KW-0472">Membrane</keyword>
<feature type="transmembrane region" description="Helical" evidence="1">
    <location>
        <begin position="6"/>
        <end position="28"/>
    </location>
</feature>
<keyword evidence="1" id="KW-1133">Transmembrane helix</keyword>
<gene>
    <name evidence="2" type="ORF">LKD23_12125</name>
</gene>
<evidence type="ECO:0000313" key="3">
    <source>
        <dbReference type="Proteomes" id="UP001430637"/>
    </source>
</evidence>
<keyword evidence="1" id="KW-0812">Transmembrane</keyword>
<dbReference type="Proteomes" id="UP001430637">
    <property type="component" value="Unassembled WGS sequence"/>
</dbReference>
<sequence>MTFSDVAILLTLLGGAIFVTFQITWTIAHENHDDKNARKNDRLTVPQLGRSFSLD</sequence>